<evidence type="ECO:0000256" key="11">
    <source>
        <dbReference type="ARBA" id="ARBA00022723"/>
    </source>
</evidence>
<feature type="domain" description="CRESS-DNA virus Rep endonuclease" evidence="23">
    <location>
        <begin position="1"/>
        <end position="99"/>
    </location>
</feature>
<evidence type="ECO:0000256" key="18">
    <source>
        <dbReference type="ARBA" id="ARBA00023125"/>
    </source>
</evidence>
<comment type="cofactor">
    <cofactor evidence="1">
        <name>Mn(2+)</name>
        <dbReference type="ChEBI" id="CHEBI:29035"/>
    </cofactor>
</comment>
<dbReference type="EMBL" id="KM821755">
    <property type="protein sequence ID" value="AJD07533.1"/>
    <property type="molecule type" value="Genomic_DNA"/>
</dbReference>
<keyword evidence="18" id="KW-0238">DNA-binding</keyword>
<dbReference type="GeneID" id="22974355"/>
<keyword evidence="13" id="KW-0255">Endonuclease</keyword>
<keyword evidence="6" id="KW-1048">Host nucleus</keyword>
<evidence type="ECO:0000256" key="9">
    <source>
        <dbReference type="ARBA" id="ARBA00022705"/>
    </source>
</evidence>
<evidence type="ECO:0000256" key="15">
    <source>
        <dbReference type="ARBA" id="ARBA00022806"/>
    </source>
</evidence>
<dbReference type="GO" id="GO:0003677">
    <property type="term" value="F:DNA binding"/>
    <property type="evidence" value="ECO:0007669"/>
    <property type="project" value="UniProtKB-KW"/>
</dbReference>
<dbReference type="KEGG" id="vg:22974355"/>
<dbReference type="GO" id="GO:0042025">
    <property type="term" value="C:host cell nucleus"/>
    <property type="evidence" value="ECO:0007669"/>
    <property type="project" value="UniProtKB-SubCell"/>
</dbReference>
<evidence type="ECO:0000313" key="25">
    <source>
        <dbReference type="Proteomes" id="UP000204147"/>
    </source>
</evidence>
<dbReference type="GO" id="GO:0004519">
    <property type="term" value="F:endonuclease activity"/>
    <property type="evidence" value="ECO:0007669"/>
    <property type="project" value="UniProtKB-KW"/>
</dbReference>
<organism evidence="24 25">
    <name type="scientific">Sewage-associated circular DNA virus-20</name>
    <dbReference type="NCBI Taxonomy" id="1592087"/>
    <lineage>
        <taxon>Viruses</taxon>
        <taxon>Monodnaviria</taxon>
        <taxon>Shotokuvirae</taxon>
        <taxon>Cressdnaviricota</taxon>
        <taxon>Arfiviricetes</taxon>
        <taxon>Rohanvirales</taxon>
        <taxon>Adamaviridae</taxon>
        <taxon>Enedivirus</taxon>
        <taxon>Enedivirus anar</taxon>
    </lineage>
</organism>
<keyword evidence="7" id="KW-0808">Transferase</keyword>
<keyword evidence="25" id="KW-1185">Reference proteome</keyword>
<evidence type="ECO:0000256" key="12">
    <source>
        <dbReference type="ARBA" id="ARBA00022741"/>
    </source>
</evidence>
<evidence type="ECO:0000256" key="20">
    <source>
        <dbReference type="ARBA" id="ARBA00030754"/>
    </source>
</evidence>
<evidence type="ECO:0000259" key="23">
    <source>
        <dbReference type="PROSITE" id="PS52020"/>
    </source>
</evidence>
<dbReference type="GO" id="GO:0016779">
    <property type="term" value="F:nucleotidyltransferase activity"/>
    <property type="evidence" value="ECO:0007669"/>
    <property type="project" value="UniProtKB-KW"/>
</dbReference>
<keyword evidence="8" id="KW-0548">Nucleotidyltransferase</keyword>
<sequence>MARSRNYVFTVNNYDDEDEHQCWAMPWEVKDCKYICVGKEIGESGTPHLQGYICFTQLKSLNQLKGFFPSAHFETKRGTHQQAADYCKKDGDFFEWGTLPVDDCGSAGAAAMDELMGHTIECIRNGDYKGIPNAATHFIKAAEYRVLKEQQQDRNLATLDTLTHQWRWGKAGCGKSKPARDANPDAYLKMCNKWWDGYTGQEVVIIEDFDPDHKCLVHHLKIWADRYAFPAEVKGGKIDIRPKTIIITSNYHPRDIFDREPDLEAIMRRFNVTHVLGDLGVDFMQVDNS</sequence>
<comment type="catalytic activity">
    <reaction evidence="22">
        <text>ATP + H2O = ADP + phosphate + H(+)</text>
        <dbReference type="Rhea" id="RHEA:13065"/>
        <dbReference type="ChEBI" id="CHEBI:15377"/>
        <dbReference type="ChEBI" id="CHEBI:15378"/>
        <dbReference type="ChEBI" id="CHEBI:30616"/>
        <dbReference type="ChEBI" id="CHEBI:43474"/>
        <dbReference type="ChEBI" id="CHEBI:456216"/>
    </reaction>
</comment>
<dbReference type="GO" id="GO:0000166">
    <property type="term" value="F:nucleotide binding"/>
    <property type="evidence" value="ECO:0007669"/>
    <property type="project" value="UniProtKB-KW"/>
</dbReference>
<keyword evidence="14" id="KW-0378">Hydrolase</keyword>
<evidence type="ECO:0000256" key="17">
    <source>
        <dbReference type="ARBA" id="ARBA00023124"/>
    </source>
</evidence>
<keyword evidence="12" id="KW-0547">Nucleotide-binding</keyword>
<dbReference type="GO" id="GO:0003724">
    <property type="term" value="F:RNA helicase activity"/>
    <property type="evidence" value="ECO:0007669"/>
    <property type="project" value="InterPro"/>
</dbReference>
<dbReference type="Pfam" id="PF00910">
    <property type="entry name" value="RNA_helicase"/>
    <property type="match status" value="1"/>
</dbReference>
<evidence type="ECO:0000256" key="10">
    <source>
        <dbReference type="ARBA" id="ARBA00022722"/>
    </source>
</evidence>
<evidence type="ECO:0000256" key="3">
    <source>
        <dbReference type="ARBA" id="ARBA00004147"/>
    </source>
</evidence>
<evidence type="ECO:0000256" key="16">
    <source>
        <dbReference type="ARBA" id="ARBA00022840"/>
    </source>
</evidence>
<name>A0A0B4UGX8_9VIRU</name>
<evidence type="ECO:0000256" key="2">
    <source>
        <dbReference type="ARBA" id="ARBA00001946"/>
    </source>
</evidence>
<dbReference type="InterPro" id="IPR000605">
    <property type="entry name" value="Helicase_SF3_ssDNA/RNA_vir"/>
</dbReference>
<evidence type="ECO:0000256" key="19">
    <source>
        <dbReference type="ARBA" id="ARBA00023268"/>
    </source>
</evidence>
<dbReference type="SUPFAM" id="SSF55464">
    <property type="entry name" value="Origin of replication-binding domain, RBD-like"/>
    <property type="match status" value="1"/>
</dbReference>
<dbReference type="SUPFAM" id="SSF52540">
    <property type="entry name" value="P-loop containing nucleoside triphosphate hydrolases"/>
    <property type="match status" value="1"/>
</dbReference>
<dbReference type="PROSITE" id="PS52020">
    <property type="entry name" value="CRESS_DNA_REP"/>
    <property type="match status" value="1"/>
</dbReference>
<accession>A0A0B4UGX8</accession>
<evidence type="ECO:0000256" key="13">
    <source>
        <dbReference type="ARBA" id="ARBA00022759"/>
    </source>
</evidence>
<evidence type="ECO:0000256" key="6">
    <source>
        <dbReference type="ARBA" id="ARBA00022562"/>
    </source>
</evidence>
<evidence type="ECO:0000256" key="1">
    <source>
        <dbReference type="ARBA" id="ARBA00001936"/>
    </source>
</evidence>
<keyword evidence="19" id="KW-0511">Multifunctional enzyme</keyword>
<evidence type="ECO:0000256" key="4">
    <source>
        <dbReference type="ARBA" id="ARBA00008545"/>
    </source>
</evidence>
<dbReference type="InterPro" id="IPR049912">
    <property type="entry name" value="CRESS_DNA_REP"/>
</dbReference>
<protein>
    <recommendedName>
        <fullName evidence="5">Replication-associated protein</fullName>
    </recommendedName>
    <alternativeName>
        <fullName evidence="20">ATP-dependent helicase Rep</fullName>
    </alternativeName>
    <alternativeName>
        <fullName evidence="21">RepP</fullName>
    </alternativeName>
</protein>
<dbReference type="GO" id="GO:0016787">
    <property type="term" value="F:hydrolase activity"/>
    <property type="evidence" value="ECO:0007669"/>
    <property type="project" value="UniProtKB-KW"/>
</dbReference>
<proteinExistence type="inferred from homology"/>
<evidence type="ECO:0000256" key="22">
    <source>
        <dbReference type="ARBA" id="ARBA00049360"/>
    </source>
</evidence>
<keyword evidence="16" id="KW-0067">ATP-binding</keyword>
<evidence type="ECO:0000313" key="24">
    <source>
        <dbReference type="EMBL" id="AJD07533.1"/>
    </source>
</evidence>
<dbReference type="GO" id="GO:0006260">
    <property type="term" value="P:DNA replication"/>
    <property type="evidence" value="ECO:0007669"/>
    <property type="project" value="UniProtKB-KW"/>
</dbReference>
<evidence type="ECO:0000256" key="21">
    <source>
        <dbReference type="ARBA" id="ARBA00032243"/>
    </source>
</evidence>
<evidence type="ECO:0000256" key="5">
    <source>
        <dbReference type="ARBA" id="ARBA00014531"/>
    </source>
</evidence>
<dbReference type="OrthoDB" id="9195at10239"/>
<keyword evidence="15" id="KW-0347">Helicase</keyword>
<evidence type="ECO:0000256" key="7">
    <source>
        <dbReference type="ARBA" id="ARBA00022679"/>
    </source>
</evidence>
<comment type="similarity">
    <text evidence="4">Belongs to the nanoviruses/circoviruses replication-associated protein family.</text>
</comment>
<evidence type="ECO:0000256" key="14">
    <source>
        <dbReference type="ARBA" id="ARBA00022801"/>
    </source>
</evidence>
<keyword evidence="17" id="KW-0190">Covalent protein-DNA linkage</keyword>
<dbReference type="Gene3D" id="3.40.1310.20">
    <property type="match status" value="1"/>
</dbReference>
<dbReference type="GO" id="GO:0003723">
    <property type="term" value="F:RNA binding"/>
    <property type="evidence" value="ECO:0007669"/>
    <property type="project" value="InterPro"/>
</dbReference>
<keyword evidence="10" id="KW-0540">Nuclease</keyword>
<comment type="subcellular location">
    <subcellularLocation>
        <location evidence="3">Host nucleus</location>
    </subcellularLocation>
</comment>
<comment type="cofactor">
    <cofactor evidence="2">
        <name>Mg(2+)</name>
        <dbReference type="ChEBI" id="CHEBI:18420"/>
    </cofactor>
</comment>
<dbReference type="RefSeq" id="YP_009116905.1">
    <property type="nucleotide sequence ID" value="NC_026263.1"/>
</dbReference>
<reference evidence="24 25" key="1">
    <citation type="journal article" date="2015" name="Infect. Genet. Evol.">
        <title>Characterisation of a diverse range of circular replication-associated protein encoding DNA viruses recovered from a sewage treatment oxidation pond.</title>
        <authorList>
            <person name="Kraberger S."/>
            <person name="Arguello-Astorga G.R."/>
            <person name="Greenfield L.G."/>
            <person name="Galilee C."/>
            <person name="Law D."/>
            <person name="Martin D.P."/>
            <person name="Varsani A."/>
        </authorList>
    </citation>
    <scope>NUCLEOTIDE SEQUENCE [LARGE SCALE GENOMIC DNA]</scope>
    <source>
        <strain evidence="24">SaCV-20_NZ-BS3900-2012</strain>
    </source>
</reference>
<evidence type="ECO:0000256" key="8">
    <source>
        <dbReference type="ARBA" id="ARBA00022695"/>
    </source>
</evidence>
<keyword evidence="9" id="KW-0235">DNA replication</keyword>
<dbReference type="Pfam" id="PF02407">
    <property type="entry name" value="Viral_Rep"/>
    <property type="match status" value="1"/>
</dbReference>
<keyword evidence="11" id="KW-0479">Metal-binding</keyword>
<dbReference type="Proteomes" id="UP000204147">
    <property type="component" value="Segment"/>
</dbReference>
<dbReference type="GO" id="GO:0046872">
    <property type="term" value="F:metal ion binding"/>
    <property type="evidence" value="ECO:0007669"/>
    <property type="project" value="UniProtKB-KW"/>
</dbReference>
<dbReference type="InterPro" id="IPR027417">
    <property type="entry name" value="P-loop_NTPase"/>
</dbReference>